<dbReference type="GeneID" id="38938015"/>
<reference evidence="1 2" key="1">
    <citation type="journal article" date="2020" name="Nat. Commun.">
        <title>The structures of two archaeal type IV pili illuminate evolutionary relationships.</title>
        <authorList>
            <person name="Wang F."/>
            <person name="Baquero D.P."/>
            <person name="Su Z."/>
            <person name="Beltran L.C."/>
            <person name="Prangishvili D."/>
            <person name="Krupovic M."/>
            <person name="Egelman E.H."/>
        </authorList>
    </citation>
    <scope>NUCLEOTIDE SEQUENCE [LARGE SCALE GENOMIC DNA]</scope>
    <source>
        <strain evidence="1 2">2GA</strain>
    </source>
</reference>
<dbReference type="EMBL" id="JAAVJF010000001">
    <property type="protein sequence ID" value="NYR14774.1"/>
    <property type="molecule type" value="Genomic_DNA"/>
</dbReference>
<dbReference type="AlphaFoldDB" id="A0A7L4P7Y7"/>
<evidence type="ECO:0000313" key="1">
    <source>
        <dbReference type="EMBL" id="NYR14774.1"/>
    </source>
</evidence>
<dbReference type="Proteomes" id="UP000554766">
    <property type="component" value="Unassembled WGS sequence"/>
</dbReference>
<organism evidence="1 2">
    <name type="scientific">Pyrobaculum arsenaticum</name>
    <dbReference type="NCBI Taxonomy" id="121277"/>
    <lineage>
        <taxon>Archaea</taxon>
        <taxon>Thermoproteota</taxon>
        <taxon>Thermoprotei</taxon>
        <taxon>Thermoproteales</taxon>
        <taxon>Thermoproteaceae</taxon>
        <taxon>Pyrobaculum</taxon>
    </lineage>
</organism>
<dbReference type="RefSeq" id="WP_128867394.1">
    <property type="nucleotide sequence ID" value="NZ_JAAVJF010000001.1"/>
</dbReference>
<evidence type="ECO:0000313" key="2">
    <source>
        <dbReference type="Proteomes" id="UP000554766"/>
    </source>
</evidence>
<gene>
    <name evidence="1" type="ORF">HC235_02105</name>
</gene>
<proteinExistence type="predicted"/>
<name>A0A7L4P7Y7_9CREN</name>
<keyword evidence="2" id="KW-1185">Reference proteome</keyword>
<sequence>MLTTGFGEAVKAGATAVGVSAKALELARGMGRVAKALALVDTLAHFGYLGYEIYTEVVSGNIHWDKVAFAALIAGGPVLQRSRAVALALATGSGVMLFLGEPFDAAPQLANDLYAAAAQYGDYSQCFVDGALQAFSTYAQEAAIAKYLGVASTFVDWAKLELSRDWLAFRQIAALSAFPHNYGPYIYSEKFSMLMNFLKL</sequence>
<comment type="caution">
    <text evidence="1">The sequence shown here is derived from an EMBL/GenBank/DDBJ whole genome shotgun (WGS) entry which is preliminary data.</text>
</comment>
<protein>
    <submittedName>
        <fullName evidence="1">Uncharacterized protein</fullName>
    </submittedName>
</protein>
<accession>A0A7L4P7Y7</accession>